<dbReference type="OrthoDB" id="6387322at2"/>
<evidence type="ECO:0000256" key="2">
    <source>
        <dbReference type="SAM" id="SignalP"/>
    </source>
</evidence>
<dbReference type="Proteomes" id="UP000019276">
    <property type="component" value="Unassembled WGS sequence"/>
</dbReference>
<keyword evidence="2" id="KW-0732">Signal</keyword>
<accession>W7QTE4</accession>
<evidence type="ECO:0008006" key="5">
    <source>
        <dbReference type="Google" id="ProtNLM"/>
    </source>
</evidence>
<feature type="signal peptide" evidence="2">
    <location>
        <begin position="1"/>
        <end position="24"/>
    </location>
</feature>
<name>W7QTE4_9ALTE</name>
<feature type="transmembrane region" description="Helical" evidence="1">
    <location>
        <begin position="221"/>
        <end position="238"/>
    </location>
</feature>
<sequence>MNSFVSAVKAIVLGGALACAPLMATPISIDWTGTPYEGNGTSPIHLQNLNNVEVFEFNGDISGVSQVSQFDGVADPSDYGVSQQKGETLFVSSDPDGGTKDWFLQADFSNPQIGDGVSISLKSNWYCEFSLFDPCSFGDLLIDTELFQLNISSQVTNYGDGDDLLYTGLVNNVNSALDPFGFSGREVEFSLIQGAEVDGQTVDFTGNALLSFNIVEVPEPGTSYIAFMLAAFVLMFKTKKRQR</sequence>
<evidence type="ECO:0000313" key="4">
    <source>
        <dbReference type="Proteomes" id="UP000019276"/>
    </source>
</evidence>
<gene>
    <name evidence="3" type="ORF">DS2_04705</name>
</gene>
<keyword evidence="1" id="KW-0812">Transmembrane</keyword>
<dbReference type="AlphaFoldDB" id="W7QTE4"/>
<proteinExistence type="predicted"/>
<feature type="chain" id="PRO_5004898471" description="PEP-CTERM protein-sorting domain-containing protein" evidence="2">
    <location>
        <begin position="25"/>
        <end position="243"/>
    </location>
</feature>
<evidence type="ECO:0000313" key="3">
    <source>
        <dbReference type="EMBL" id="EWH11128.1"/>
    </source>
</evidence>
<reference evidence="3 4" key="1">
    <citation type="journal article" date="2014" name="Genome Announc.">
        <title>Draft Genome Sequence of the Agar-Degrading Bacterium Catenovulum sp. Strain DS-2, Isolated from Intestines of Haliotis diversicolor.</title>
        <authorList>
            <person name="Shan D."/>
            <person name="Li X."/>
            <person name="Gu Z."/>
            <person name="Wei G."/>
            <person name="Gao Z."/>
            <person name="Shao Z."/>
        </authorList>
    </citation>
    <scope>NUCLEOTIDE SEQUENCE [LARGE SCALE GENOMIC DNA]</scope>
    <source>
        <strain evidence="3 4">DS-2</strain>
    </source>
</reference>
<keyword evidence="1" id="KW-1133">Transmembrane helix</keyword>
<dbReference type="RefSeq" id="WP_035013505.1">
    <property type="nucleotide sequence ID" value="NZ_ARZY01000006.1"/>
</dbReference>
<dbReference type="STRING" id="1328313.DS2_04705"/>
<evidence type="ECO:0000256" key="1">
    <source>
        <dbReference type="SAM" id="Phobius"/>
    </source>
</evidence>
<comment type="caution">
    <text evidence="3">The sequence shown here is derived from an EMBL/GenBank/DDBJ whole genome shotgun (WGS) entry which is preliminary data.</text>
</comment>
<dbReference type="EMBL" id="ARZY01000006">
    <property type="protein sequence ID" value="EWH11128.1"/>
    <property type="molecule type" value="Genomic_DNA"/>
</dbReference>
<keyword evidence="4" id="KW-1185">Reference proteome</keyword>
<organism evidence="3 4">
    <name type="scientific">Catenovulum agarivorans DS-2</name>
    <dbReference type="NCBI Taxonomy" id="1328313"/>
    <lineage>
        <taxon>Bacteria</taxon>
        <taxon>Pseudomonadati</taxon>
        <taxon>Pseudomonadota</taxon>
        <taxon>Gammaproteobacteria</taxon>
        <taxon>Alteromonadales</taxon>
        <taxon>Alteromonadaceae</taxon>
        <taxon>Catenovulum</taxon>
    </lineage>
</organism>
<keyword evidence="1" id="KW-0472">Membrane</keyword>
<protein>
    <recommendedName>
        <fullName evidence="5">PEP-CTERM protein-sorting domain-containing protein</fullName>
    </recommendedName>
</protein>